<proteinExistence type="predicted"/>
<evidence type="ECO:0000313" key="2">
    <source>
        <dbReference type="Proteomes" id="UP000515295"/>
    </source>
</evidence>
<name>A0A7G5B7T7_9CAUD</name>
<organism evidence="1 2">
    <name type="scientific">Ralstonia phage Adzire</name>
    <dbReference type="NCBI Taxonomy" id="2759711"/>
    <lineage>
        <taxon>Viruses</taxon>
        <taxon>Duplodnaviria</taxon>
        <taxon>Heunggongvirae</taxon>
        <taxon>Uroviricota</taxon>
        <taxon>Caudoviricetes</taxon>
        <taxon>Bakolyvirus</taxon>
        <taxon>Bakolyvirus simangalove</taxon>
    </lineage>
</organism>
<dbReference type="Gene3D" id="2.40.50.230">
    <property type="entry name" value="Gp5 N-terminal domain"/>
    <property type="match status" value="1"/>
</dbReference>
<dbReference type="InterPro" id="IPR037026">
    <property type="entry name" value="Vgr_OB-fold_dom_sf"/>
</dbReference>
<gene>
    <name evidence="1" type="ORF">S1_00043</name>
</gene>
<evidence type="ECO:0000313" key="1">
    <source>
        <dbReference type="EMBL" id="QMV32360.1"/>
    </source>
</evidence>
<evidence type="ECO:0008006" key="3">
    <source>
        <dbReference type="Google" id="ProtNLM"/>
    </source>
</evidence>
<sequence>MRFNSTLEEQFDPDRALRFKILQIVRGIHTAQLVKVLAVRPDSFTGQVDVQPLIVDITTDDLVVEQAPIYGVPYMRLQGGESAVILDPVVGDIGLAVFAERDITQLKSTRAEAPPNTDRAYSAADGLYLGGFLNAAPTQFVRMNHPAAGIDIVSPGAISLQAGTTVHIQSGTTTTVDAPGGFIVNANMTLNGSMSQTRAGAGNSVFAAPITTPDVILPTFNVAGHKHGGVQTGGGDTGTGHN</sequence>
<accession>A0A7G5B7T7</accession>
<protein>
    <recommendedName>
        <fullName evidence="3">Phage protein Gp138 N-terminal domain-containing protein</fullName>
    </recommendedName>
</protein>
<dbReference type="EMBL" id="MT740725">
    <property type="protein sequence ID" value="QMV32360.1"/>
    <property type="molecule type" value="Genomic_DNA"/>
</dbReference>
<dbReference type="Proteomes" id="UP000515295">
    <property type="component" value="Segment"/>
</dbReference>
<reference evidence="1 2" key="1">
    <citation type="submission" date="2020-07" db="EMBL/GenBank/DDBJ databases">
        <title>Ralstonia phages.</title>
        <authorList>
            <person name="Trotereau A."/>
            <person name="Boyer C."/>
            <person name="Torres-Barcelo C."/>
        </authorList>
    </citation>
    <scope>NUCLEOTIDE SEQUENCE [LARGE SCALE GENOMIC DNA]</scope>
</reference>